<feature type="domain" description="AMP-dependent synthetase/ligase" evidence="7">
    <location>
        <begin position="79"/>
        <end position="466"/>
    </location>
</feature>
<dbReference type="Gene3D" id="3.40.50.12780">
    <property type="entry name" value="N-terminal domain of ligase-like"/>
    <property type="match status" value="1"/>
</dbReference>
<evidence type="ECO:0000256" key="1">
    <source>
        <dbReference type="ARBA" id="ARBA00006432"/>
    </source>
</evidence>
<feature type="domain" description="Acetyl-coenzyme A synthetase N-terminal" evidence="9">
    <location>
        <begin position="23"/>
        <end position="77"/>
    </location>
</feature>
<dbReference type="Proteomes" id="UP000001017">
    <property type="component" value="Chromosome"/>
</dbReference>
<evidence type="ECO:0000256" key="6">
    <source>
        <dbReference type="NCBIfam" id="TIGR02188"/>
    </source>
</evidence>
<dbReference type="SUPFAM" id="SSF56801">
    <property type="entry name" value="Acetyl-CoA synthetase-like"/>
    <property type="match status" value="1"/>
</dbReference>
<dbReference type="KEGG" id="tvo:TVG1206092"/>
<evidence type="ECO:0000256" key="4">
    <source>
        <dbReference type="ARBA" id="ARBA00022741"/>
    </source>
</evidence>
<reference evidence="10 11" key="1">
    <citation type="journal article" date="1999" name="Proc. Jpn. Acad.">
        <title>Determination of the complete genomic DNA sequence of Thermoplasma volvanium GSS1.</title>
        <authorList>
            <person name="Kawashima T."/>
            <person name="Yamamoto Y."/>
            <person name="Aramaki H."/>
            <person name="Nunoshiba T."/>
            <person name="Kawamoto T."/>
            <person name="Watanabe K."/>
            <person name="Yamazaki M."/>
            <person name="Kanehori K."/>
            <person name="Amano N."/>
            <person name="Ohya Y."/>
            <person name="Makino K."/>
            <person name="Suzuki M."/>
        </authorList>
    </citation>
    <scope>NUCLEOTIDE SEQUENCE [LARGE SCALE GENOMIC DNA]</scope>
    <source>
        <strain evidence="11">ATCC 51530 / DSM 4299 / JCM 9571 / NBRC 15438 / GSS1</strain>
    </source>
</reference>
<evidence type="ECO:0000256" key="2">
    <source>
        <dbReference type="ARBA" id="ARBA00013275"/>
    </source>
</evidence>
<dbReference type="InterPro" id="IPR042099">
    <property type="entry name" value="ANL_N_sf"/>
</dbReference>
<dbReference type="Pfam" id="PF16177">
    <property type="entry name" value="ACAS_N"/>
    <property type="match status" value="1"/>
</dbReference>
<dbReference type="InterPro" id="IPR000873">
    <property type="entry name" value="AMP-dep_synth/lig_dom"/>
</dbReference>
<dbReference type="eggNOG" id="arCOG04201">
    <property type="taxonomic scope" value="Archaea"/>
</dbReference>
<dbReference type="GO" id="GO:0016208">
    <property type="term" value="F:AMP binding"/>
    <property type="evidence" value="ECO:0007669"/>
    <property type="project" value="InterPro"/>
</dbReference>
<dbReference type="PANTHER" id="PTHR24095:SF14">
    <property type="entry name" value="ACETYL-COENZYME A SYNTHETASE 1"/>
    <property type="match status" value="1"/>
</dbReference>
<evidence type="ECO:0000259" key="8">
    <source>
        <dbReference type="Pfam" id="PF13193"/>
    </source>
</evidence>
<proteinExistence type="inferred from homology"/>
<evidence type="ECO:0000256" key="3">
    <source>
        <dbReference type="ARBA" id="ARBA00022598"/>
    </source>
</evidence>
<dbReference type="PaxDb" id="273116-14325413"/>
<dbReference type="GO" id="GO:0003987">
    <property type="term" value="F:acetate-CoA ligase activity"/>
    <property type="evidence" value="ECO:0007669"/>
    <property type="project" value="UniProtKB-UniRule"/>
</dbReference>
<dbReference type="CDD" id="cd05966">
    <property type="entry name" value="ACS"/>
    <property type="match status" value="1"/>
</dbReference>
<dbReference type="HOGENOM" id="CLU_000022_3_6_2"/>
<dbReference type="STRING" id="273116.gene:9381976"/>
<dbReference type="GO" id="GO:0043955">
    <property type="term" value="F:3-hydroxypropionyl-CoA synthetase activity"/>
    <property type="evidence" value="ECO:0007669"/>
    <property type="project" value="UniProtKB-ARBA"/>
</dbReference>
<dbReference type="PhylomeDB" id="Q979I6"/>
<evidence type="ECO:0000256" key="5">
    <source>
        <dbReference type="ARBA" id="ARBA00022840"/>
    </source>
</evidence>
<evidence type="ECO:0000259" key="7">
    <source>
        <dbReference type="Pfam" id="PF00501"/>
    </source>
</evidence>
<protein>
    <recommendedName>
        <fullName evidence="2 6">Acetate--CoA ligase</fullName>
        <ecNumber evidence="2 6">6.2.1.1</ecNumber>
    </recommendedName>
</protein>
<dbReference type="InterPro" id="IPR045851">
    <property type="entry name" value="AMP-bd_C_sf"/>
</dbReference>
<dbReference type="FunFam" id="3.40.50.12780:FF:000001">
    <property type="entry name" value="Acetyl-coenzyme A synthetase"/>
    <property type="match status" value="1"/>
</dbReference>
<dbReference type="GO" id="GO:0005524">
    <property type="term" value="F:ATP binding"/>
    <property type="evidence" value="ECO:0007669"/>
    <property type="project" value="UniProtKB-KW"/>
</dbReference>
<dbReference type="Gene3D" id="3.30.300.30">
    <property type="match status" value="1"/>
</dbReference>
<dbReference type="EC" id="6.2.1.1" evidence="2 6"/>
<dbReference type="RefSeq" id="WP_010917408.1">
    <property type="nucleotide sequence ID" value="NC_002689.2"/>
</dbReference>
<dbReference type="PROSITE" id="PS00455">
    <property type="entry name" value="AMP_BINDING"/>
    <property type="match status" value="1"/>
</dbReference>
<dbReference type="GeneID" id="1441290"/>
<dbReference type="InterPro" id="IPR020845">
    <property type="entry name" value="AMP-binding_CS"/>
</dbReference>
<dbReference type="InterPro" id="IPR011904">
    <property type="entry name" value="Ac_CoA_lig"/>
</dbReference>
<dbReference type="InterPro" id="IPR032387">
    <property type="entry name" value="ACAS_N"/>
</dbReference>
<comment type="similarity">
    <text evidence="1">Belongs to the ATP-dependent AMP-binding enzyme family.</text>
</comment>
<organism evidence="10 11">
    <name type="scientific">Thermoplasma volcanium (strain ATCC 51530 / DSM 4299 / JCM 9571 / NBRC 15438 / GSS1)</name>
    <dbReference type="NCBI Taxonomy" id="273116"/>
    <lineage>
        <taxon>Archaea</taxon>
        <taxon>Methanobacteriati</taxon>
        <taxon>Thermoplasmatota</taxon>
        <taxon>Thermoplasmata</taxon>
        <taxon>Thermoplasmatales</taxon>
        <taxon>Thermoplasmataceae</taxon>
        <taxon>Thermoplasma</taxon>
    </lineage>
</organism>
<keyword evidence="4" id="KW-0547">Nucleotide-binding</keyword>
<evidence type="ECO:0000313" key="11">
    <source>
        <dbReference type="Proteomes" id="UP000001017"/>
    </source>
</evidence>
<keyword evidence="3" id="KW-0436">Ligase</keyword>
<dbReference type="NCBIfam" id="TIGR02188">
    <property type="entry name" value="Ac_CoA_lig_AcsA"/>
    <property type="match status" value="1"/>
</dbReference>
<evidence type="ECO:0000259" key="9">
    <source>
        <dbReference type="Pfam" id="PF16177"/>
    </source>
</evidence>
<keyword evidence="5" id="KW-0067">ATP-binding</keyword>
<dbReference type="PANTHER" id="PTHR24095">
    <property type="entry name" value="ACETYL-COENZYME A SYNTHETASE"/>
    <property type="match status" value="1"/>
</dbReference>
<evidence type="ECO:0000313" key="10">
    <source>
        <dbReference type="EMBL" id="BAB60317.1"/>
    </source>
</evidence>
<dbReference type="EMBL" id="BA000011">
    <property type="protein sequence ID" value="BAB60317.1"/>
    <property type="molecule type" value="Genomic_DNA"/>
</dbReference>
<dbReference type="AlphaFoldDB" id="Q979I6"/>
<dbReference type="Pfam" id="PF13193">
    <property type="entry name" value="AMP-binding_C"/>
    <property type="match status" value="1"/>
</dbReference>
<reference evidence="10 11" key="2">
    <citation type="journal article" date="2000" name="Proc. Natl. Acad. Sci. U.S.A.">
        <title>Archaeal adaptation to higher temperatures revealed by genomic sequence of Thermoplasma volcanium.</title>
        <authorList>
            <person name="Kawashima T."/>
            <person name="Amano N."/>
            <person name="Koike H."/>
            <person name="Makino S."/>
            <person name="Higuchi S."/>
            <person name="Kawashima-Ohya Y."/>
            <person name="Watanabe K."/>
            <person name="Yamazaki M."/>
            <person name="Kanehori K."/>
            <person name="Kawamoto T."/>
            <person name="Nunoshiba T."/>
            <person name="Yamamoto Y."/>
            <person name="Aramaki H."/>
            <person name="Makino K."/>
            <person name="Suzuki M."/>
        </authorList>
    </citation>
    <scope>NUCLEOTIDE SEQUENCE [LARGE SCALE GENOMIC DNA]</scope>
    <source>
        <strain evidence="11">ATCC 51530 / DSM 4299 / JCM 9571 / NBRC 15438 / GSS1</strain>
    </source>
</reference>
<name>Q979I6_THEVO</name>
<dbReference type="GO" id="GO:0043427">
    <property type="term" value="P:carbon fixation by 3-hydroxypropionate cycle"/>
    <property type="evidence" value="ECO:0007669"/>
    <property type="project" value="UniProtKB-ARBA"/>
</dbReference>
<feature type="domain" description="AMP-binding enzyme C-terminal" evidence="8">
    <location>
        <begin position="527"/>
        <end position="605"/>
    </location>
</feature>
<dbReference type="InterPro" id="IPR025110">
    <property type="entry name" value="AMP-bd_C"/>
</dbReference>
<dbReference type="GO" id="GO:0019427">
    <property type="term" value="P:acetyl-CoA biosynthetic process from acetate"/>
    <property type="evidence" value="ECO:0007669"/>
    <property type="project" value="UniProtKB-UniRule"/>
</dbReference>
<accession>Q979I6</accession>
<keyword evidence="11" id="KW-1185">Reference proteome</keyword>
<gene>
    <name evidence="10" type="ORF">TVG1206092</name>
</gene>
<sequence>MDIEGEKSVLPTEEVYHPDMNLYKRAYDDSFKNMEAFWSFNAEILTWYKKWDRVLDDTKKPFYRWFVGGKLNMSYNCVDRHIEQHRRNKAAYIWVGEKGDEKIVTYDGLFRRINNLAKALINLGIKKGDRIVLYMPMIIEAPVAMLAAARIGAVFSFVFAGFGAGALAERINDSKAVLLITADGSFRNGKVVELKKIADEALEMTSTIRNVIVVKHAGNNVDMNEDRDIWYHEVVGDSYTYVEPVQMDANDPLFILYTSGTTGKPKGAVHSTGGYGVWVANTLKWAFNPDEDDRWWCAADIGWITGHSYIVFAPLILGLTSIMYEGSITYPEPDRVWEIIEKYRINILYTSPTAIRMLMKFGDKYPKRHDLSTLKVLGTVGEPINPSAWRWYYETIGNSKCPIIDTYWQTETGGFMIAPQRALGLPPLKPGSATFPLPGVDPAILNDRGEEVKDNEKGYIVFRRPWPGMLMTVNNDDERYVKTYFSKFYGYYFCGDYAIKDSDGYYWLLGRADEVLNVAGHRLGTIEVEDALVSTGLAVEAAAFGKPDPIKGEVIVAFIVPKQIQADRRELISEIRKRIRSDLGPIYVPDEIHIVKLLPKTRSGKIMRRVVKAVALDQIPGDLTTLEDSSSVDEIRSAIEAFRKEAKGGE</sequence>
<dbReference type="Pfam" id="PF00501">
    <property type="entry name" value="AMP-binding"/>
    <property type="match status" value="1"/>
</dbReference>
<dbReference type="NCBIfam" id="NF001208">
    <property type="entry name" value="PRK00174.1"/>
    <property type="match status" value="1"/>
</dbReference>